<dbReference type="AlphaFoldDB" id="A0A4R2NS48"/>
<dbReference type="OrthoDB" id="9808753at2"/>
<name>A0A4R2NS48_9FLAO</name>
<dbReference type="RefSeq" id="WP_132794716.1">
    <property type="nucleotide sequence ID" value="NZ_SLXM01000005.1"/>
</dbReference>
<comment type="caution">
    <text evidence="3">The sequence shown here is derived from an EMBL/GenBank/DDBJ whole genome shotgun (WGS) entry which is preliminary data.</text>
</comment>
<evidence type="ECO:0000256" key="1">
    <source>
        <dbReference type="SAM" id="Coils"/>
    </source>
</evidence>
<sequence>MKKLSLTFLVTILGLTSFAQTYTSNTHAVGLEHNMLFNAHNRYTVTQTGGATLNLSTLFDGIFVPSYTAIAPSITSPTEILIEGLPAIHVQSGGWVGWSTRYWQAKRFKIEGYDQYSGASVWKTIADYSNTDYTGATSFIKKMPSGAYTKLKFTFYTTHGLNGRLGVSELFFLHPEATAPYQGLSESYWEKAGDKLVHNGHVNIGGTVNGQLWVRNINGKEPTTDKHDNLHLNYSNGKDVYIGGSSSASGSDLFIPKGNVGIGTSDTKGYNLAIAGKAIAEEVVVKLQSAWPDYVFENNYKLPTLEEVEKQIKEKGHLSNIPSAEEVEKNGVQLGEMNKKLLEKIEELTLYTIQQEKRIKELEKQQEKIRELELTIKALLKK</sequence>
<keyword evidence="4" id="KW-1185">Reference proteome</keyword>
<keyword evidence="2" id="KW-0732">Signal</keyword>
<evidence type="ECO:0000313" key="4">
    <source>
        <dbReference type="Proteomes" id="UP000294564"/>
    </source>
</evidence>
<gene>
    <name evidence="3" type="ORF">EV195_10588</name>
</gene>
<dbReference type="EMBL" id="SLXM01000005">
    <property type="protein sequence ID" value="TCP24657.1"/>
    <property type="molecule type" value="Genomic_DNA"/>
</dbReference>
<keyword evidence="1" id="KW-0175">Coiled coil</keyword>
<protein>
    <submittedName>
        <fullName evidence="3">Uncharacterized protein</fullName>
    </submittedName>
</protein>
<reference evidence="3 4" key="1">
    <citation type="submission" date="2019-03" db="EMBL/GenBank/DDBJ databases">
        <title>Genomic Encyclopedia of Type Strains, Phase IV (KMG-IV): sequencing the most valuable type-strain genomes for metagenomic binning, comparative biology and taxonomic classification.</title>
        <authorList>
            <person name="Goeker M."/>
        </authorList>
    </citation>
    <scope>NUCLEOTIDE SEQUENCE [LARGE SCALE GENOMIC DNA]</scope>
    <source>
        <strain evidence="3 4">DSM 14836</strain>
    </source>
</reference>
<dbReference type="Proteomes" id="UP000294564">
    <property type="component" value="Unassembled WGS sequence"/>
</dbReference>
<feature type="chain" id="PRO_5020644112" evidence="2">
    <location>
        <begin position="20"/>
        <end position="382"/>
    </location>
</feature>
<evidence type="ECO:0000256" key="2">
    <source>
        <dbReference type="SAM" id="SignalP"/>
    </source>
</evidence>
<accession>A0A4R2NS48</accession>
<feature type="signal peptide" evidence="2">
    <location>
        <begin position="1"/>
        <end position="19"/>
    </location>
</feature>
<feature type="coiled-coil region" evidence="1">
    <location>
        <begin position="345"/>
        <end position="382"/>
    </location>
</feature>
<organism evidence="3 4">
    <name type="scientific">Tenacibaculum skagerrakense</name>
    <dbReference type="NCBI Taxonomy" id="186571"/>
    <lineage>
        <taxon>Bacteria</taxon>
        <taxon>Pseudomonadati</taxon>
        <taxon>Bacteroidota</taxon>
        <taxon>Flavobacteriia</taxon>
        <taxon>Flavobacteriales</taxon>
        <taxon>Flavobacteriaceae</taxon>
        <taxon>Tenacibaculum</taxon>
    </lineage>
</organism>
<evidence type="ECO:0000313" key="3">
    <source>
        <dbReference type="EMBL" id="TCP24657.1"/>
    </source>
</evidence>
<proteinExistence type="predicted"/>